<dbReference type="AlphaFoldDB" id="A0A2S8NTM6"/>
<name>A0A2S8NTM6_9MOLU</name>
<evidence type="ECO:0000313" key="2">
    <source>
        <dbReference type="Proteomes" id="UP000238672"/>
    </source>
</evidence>
<evidence type="ECO:0000313" key="1">
    <source>
        <dbReference type="EMBL" id="PQP79356.1"/>
    </source>
</evidence>
<organism evidence="1 2">
    <name type="scientific">Candidatus Phytoplasma phoenicium</name>
    <dbReference type="NCBI Taxonomy" id="198422"/>
    <lineage>
        <taxon>Bacteria</taxon>
        <taxon>Bacillati</taxon>
        <taxon>Mycoplasmatota</taxon>
        <taxon>Mollicutes</taxon>
        <taxon>Acholeplasmatales</taxon>
        <taxon>Acholeplasmataceae</taxon>
        <taxon>Candidatus Phytoplasma</taxon>
        <taxon>16SrIX (Pigeon pea witches'-broom group)</taxon>
    </lineage>
</organism>
<accession>A0A2S8NTM6</accession>
<sequence>MKKSNKYIYDLKSILKYLLQETKFKIVCVQQKTNYNTCFKCLYLNYHDILKIHQMLIQMSSPPFQIDFSPTLT</sequence>
<dbReference type="Proteomes" id="UP000238672">
    <property type="component" value="Unassembled WGS sequence"/>
</dbReference>
<protein>
    <submittedName>
        <fullName evidence="1">Uncharacterized protein</fullName>
    </submittedName>
</protein>
<reference evidence="1 2" key="1">
    <citation type="submission" date="2018-02" db="EMBL/GenBank/DDBJ databases">
        <title>Metagenomics reveals mixed infection of spiroplasma and phytoplasma in chicory.</title>
        <authorList>
            <person name="Polano C."/>
            <person name="Moruzzi S."/>
            <person name="Ermacora P."/>
            <person name="Ferrini F."/>
            <person name="Martini M."/>
            <person name="Firrao G."/>
        </authorList>
    </citation>
    <scope>NUCLEOTIDE SEQUENCE [LARGE SCALE GENOMIC DNA]</scope>
    <source>
        <strain evidence="1 2">ChiP</strain>
    </source>
</reference>
<keyword evidence="2" id="KW-1185">Reference proteome</keyword>
<dbReference type="EMBL" id="PUUG01000065">
    <property type="protein sequence ID" value="PQP79356.1"/>
    <property type="molecule type" value="Genomic_DNA"/>
</dbReference>
<gene>
    <name evidence="1" type="ORF">C6B37_02040</name>
</gene>
<proteinExistence type="predicted"/>
<comment type="caution">
    <text evidence="1">The sequence shown here is derived from an EMBL/GenBank/DDBJ whole genome shotgun (WGS) entry which is preliminary data.</text>
</comment>